<dbReference type="Proteomes" id="UP000266841">
    <property type="component" value="Unassembled WGS sequence"/>
</dbReference>
<feature type="compositionally biased region" description="Polar residues" evidence="2">
    <location>
        <begin position="85"/>
        <end position="97"/>
    </location>
</feature>
<evidence type="ECO:0000256" key="2">
    <source>
        <dbReference type="SAM" id="MobiDB-lite"/>
    </source>
</evidence>
<keyword evidence="1" id="KW-0175">Coiled coil</keyword>
<feature type="compositionally biased region" description="Low complexity" evidence="2">
    <location>
        <begin position="1"/>
        <end position="22"/>
    </location>
</feature>
<sequence length="339" mass="36836">MDQTESESASSSTTASCRLSEPLPEPSEPRCHYERRASWASITSSSARSLLSVESSCTEASEFPDFGITATLAPRELQEMLEMGTDSSGANSDTSSDGGNGPVHVLAAGSTTKPSGTQPRRPLRRSSFCKDSRSTPMTKSRRRRVTFNDGVIPKLNAVKEANHPGEGQRDEVAELRLELCNQKRLIADLLARMESLEQRNSASVPEDVNDVSEPSHTACDEHRQIDELKLELANERGRNAAISSRVTDVEARNRTLEGENEELRRAVAEIQDKMASFRGNIAKTLTQSGKSSGTEETVIGISSSDSDSNSVCSDIFTQSTDEVSCLGERKAREEAEGCC</sequence>
<proteinExistence type="predicted"/>
<protein>
    <submittedName>
        <fullName evidence="3">Uncharacterized protein</fullName>
    </submittedName>
</protein>
<keyword evidence="4" id="KW-1185">Reference proteome</keyword>
<dbReference type="AlphaFoldDB" id="K0RA84"/>
<feature type="region of interest" description="Disordered" evidence="2">
    <location>
        <begin position="74"/>
        <end position="141"/>
    </location>
</feature>
<evidence type="ECO:0000313" key="4">
    <source>
        <dbReference type="Proteomes" id="UP000266841"/>
    </source>
</evidence>
<feature type="region of interest" description="Disordered" evidence="2">
    <location>
        <begin position="1"/>
        <end position="31"/>
    </location>
</feature>
<organism evidence="3 4">
    <name type="scientific">Thalassiosira oceanica</name>
    <name type="common">Marine diatom</name>
    <dbReference type="NCBI Taxonomy" id="159749"/>
    <lineage>
        <taxon>Eukaryota</taxon>
        <taxon>Sar</taxon>
        <taxon>Stramenopiles</taxon>
        <taxon>Ochrophyta</taxon>
        <taxon>Bacillariophyta</taxon>
        <taxon>Coscinodiscophyceae</taxon>
        <taxon>Thalassiosirophycidae</taxon>
        <taxon>Thalassiosirales</taxon>
        <taxon>Thalassiosiraceae</taxon>
        <taxon>Thalassiosira</taxon>
    </lineage>
</organism>
<gene>
    <name evidence="3" type="ORF">THAOC_30421</name>
</gene>
<feature type="region of interest" description="Disordered" evidence="2">
    <location>
        <begin position="287"/>
        <end position="307"/>
    </location>
</feature>
<feature type="coiled-coil region" evidence="1">
    <location>
        <begin position="225"/>
        <end position="280"/>
    </location>
</feature>
<reference evidence="3 4" key="1">
    <citation type="journal article" date="2012" name="Genome Biol.">
        <title>Genome and low-iron response of an oceanic diatom adapted to chronic iron limitation.</title>
        <authorList>
            <person name="Lommer M."/>
            <person name="Specht M."/>
            <person name="Roy A.S."/>
            <person name="Kraemer L."/>
            <person name="Andreson R."/>
            <person name="Gutowska M.A."/>
            <person name="Wolf J."/>
            <person name="Bergner S.V."/>
            <person name="Schilhabel M.B."/>
            <person name="Klostermeier U.C."/>
            <person name="Beiko R.G."/>
            <person name="Rosenstiel P."/>
            <person name="Hippler M."/>
            <person name="Laroche J."/>
        </authorList>
    </citation>
    <scope>NUCLEOTIDE SEQUENCE [LARGE SCALE GENOMIC DNA]</scope>
    <source>
        <strain evidence="3 4">CCMP1005</strain>
    </source>
</reference>
<feature type="compositionally biased region" description="Polar residues" evidence="2">
    <location>
        <begin position="109"/>
        <end position="118"/>
    </location>
</feature>
<evidence type="ECO:0000256" key="1">
    <source>
        <dbReference type="SAM" id="Coils"/>
    </source>
</evidence>
<accession>K0RA84</accession>
<comment type="caution">
    <text evidence="3">The sequence shown here is derived from an EMBL/GenBank/DDBJ whole genome shotgun (WGS) entry which is preliminary data.</text>
</comment>
<name>K0RA84_THAOC</name>
<evidence type="ECO:0000313" key="3">
    <source>
        <dbReference type="EMBL" id="EJK50553.1"/>
    </source>
</evidence>
<dbReference type="EMBL" id="AGNL01043455">
    <property type="protein sequence ID" value="EJK50553.1"/>
    <property type="molecule type" value="Genomic_DNA"/>
</dbReference>